<proteinExistence type="predicted"/>
<sequence length="153" mass="17345">MLKDLERQIMFVHAPVGLHSLRTTVPSVWGLEIVLVLVGNAHLSLRMNIGIQKKNDRETESTSASQSWFGQFSLGTTGMIHWWACTWLLFRLPMEKRRKSILSGLGLGSNGRTTVAPQETLFLGVRGEVSLRRLLRDRLLGSGRDQLRPDWHD</sequence>
<protein>
    <submittedName>
        <fullName evidence="1">Uncharacterized protein</fullName>
    </submittedName>
</protein>
<dbReference type="AlphaFoldDB" id="A0A7S4GAL6"/>
<name>A0A7S4GAL6_9EUGL</name>
<organism evidence="1">
    <name type="scientific">Eutreptiella gymnastica</name>
    <dbReference type="NCBI Taxonomy" id="73025"/>
    <lineage>
        <taxon>Eukaryota</taxon>
        <taxon>Discoba</taxon>
        <taxon>Euglenozoa</taxon>
        <taxon>Euglenida</taxon>
        <taxon>Spirocuta</taxon>
        <taxon>Euglenophyceae</taxon>
        <taxon>Eutreptiales</taxon>
        <taxon>Eutreptiaceae</taxon>
        <taxon>Eutreptiella</taxon>
    </lineage>
</organism>
<dbReference type="EMBL" id="HBJA01121758">
    <property type="protein sequence ID" value="CAE0830620.1"/>
    <property type="molecule type" value="Transcribed_RNA"/>
</dbReference>
<evidence type="ECO:0000313" key="1">
    <source>
        <dbReference type="EMBL" id="CAE0830620.1"/>
    </source>
</evidence>
<accession>A0A7S4GAL6</accession>
<gene>
    <name evidence="1" type="ORF">EGYM00163_LOCUS41901</name>
</gene>
<reference evidence="1" key="1">
    <citation type="submission" date="2021-01" db="EMBL/GenBank/DDBJ databases">
        <authorList>
            <person name="Corre E."/>
            <person name="Pelletier E."/>
            <person name="Niang G."/>
            <person name="Scheremetjew M."/>
            <person name="Finn R."/>
            <person name="Kale V."/>
            <person name="Holt S."/>
            <person name="Cochrane G."/>
            <person name="Meng A."/>
            <person name="Brown T."/>
            <person name="Cohen L."/>
        </authorList>
    </citation>
    <scope>NUCLEOTIDE SEQUENCE</scope>
    <source>
        <strain evidence="1">CCMP1594</strain>
    </source>
</reference>